<dbReference type="Pfam" id="PF13304">
    <property type="entry name" value="AAA_21"/>
    <property type="match status" value="1"/>
</dbReference>
<dbReference type="PANTHER" id="PTHR40396:SF1">
    <property type="entry name" value="ATPASE AAA-TYPE CORE DOMAIN-CONTAINING PROTEIN"/>
    <property type="match status" value="1"/>
</dbReference>
<evidence type="ECO:0000313" key="3">
    <source>
        <dbReference type="Proteomes" id="UP000598217"/>
    </source>
</evidence>
<dbReference type="SUPFAM" id="SSF52540">
    <property type="entry name" value="P-loop containing nucleoside triphosphate hydrolases"/>
    <property type="match status" value="1"/>
</dbReference>
<dbReference type="PANTHER" id="PTHR40396">
    <property type="entry name" value="ATPASE-LIKE PROTEIN"/>
    <property type="match status" value="1"/>
</dbReference>
<gene>
    <name evidence="2" type="ORF">H4W79_000316</name>
</gene>
<accession>A0ABR9HAQ4</accession>
<dbReference type="EMBL" id="JADBDY010000001">
    <property type="protein sequence ID" value="MBE1456102.1"/>
    <property type="molecule type" value="Genomic_DNA"/>
</dbReference>
<protein>
    <submittedName>
        <fullName evidence="2">ATPase/sulfur carrier protein ThiS</fullName>
    </submittedName>
</protein>
<evidence type="ECO:0000313" key="2">
    <source>
        <dbReference type="EMBL" id="MBE1456102.1"/>
    </source>
</evidence>
<comment type="caution">
    <text evidence="2">The sequence shown here is derived from an EMBL/GenBank/DDBJ whole genome shotgun (WGS) entry which is preliminary data.</text>
</comment>
<dbReference type="InterPro" id="IPR027417">
    <property type="entry name" value="P-loop_NTPase"/>
</dbReference>
<proteinExistence type="predicted"/>
<keyword evidence="3" id="KW-1185">Reference proteome</keyword>
<name>A0ABR9HAQ4_9ACTN</name>
<dbReference type="Gene3D" id="3.40.50.300">
    <property type="entry name" value="P-loop containing nucleotide triphosphate hydrolases"/>
    <property type="match status" value="1"/>
</dbReference>
<dbReference type="InterPro" id="IPR003959">
    <property type="entry name" value="ATPase_AAA_core"/>
</dbReference>
<sequence>MLLSFRVENHKSIREEQQLLLTPTYDDARPESADWEAITVAGIFGANASGKSNLLNALSFMRDTVRWSMNHGEPGGGIRREPFALDAEAAADPSVFVVDLMLSGVRHTYGFAIDDEQVLEEWLYTYPKRRKRVLFERDGEEFEFGDSTPAKLRRAKDITGPNVLFLTVAARASNEEVEPVYRWFSEELFFASERSSGPPAWLTERQVTQEQLVRLSELLRSADTGVHSVVLKTSPGNVEGVTFAVDGRVVPPGEWEDLRREETRRVARGDRDFSRLSAVSAVIAQTSGRPPELLFHHGGLSVRPFTWEEESQGTRTLTALGYEVQSVLEAGGVLVVDEIDASLHPHLSAQVIALFRDVTRNPHGAQLIFTSHDAALLGQIRGERVLLRDHVWFVEKEAYGRTTLYPLSDFRPRGEDNRARRYLVGRYGGVPDIDESTLRDALSQGASKREPSVRKVCLGEQTCQTTE</sequence>
<organism evidence="2 3">
    <name type="scientific">Nocardiopsis terrae</name>
    <dbReference type="NCBI Taxonomy" id="372655"/>
    <lineage>
        <taxon>Bacteria</taxon>
        <taxon>Bacillati</taxon>
        <taxon>Actinomycetota</taxon>
        <taxon>Actinomycetes</taxon>
        <taxon>Streptosporangiales</taxon>
        <taxon>Nocardiopsidaceae</taxon>
        <taxon>Nocardiopsis</taxon>
    </lineage>
</organism>
<reference evidence="2 3" key="1">
    <citation type="submission" date="2020-10" db="EMBL/GenBank/DDBJ databases">
        <title>Sequencing the genomes of 1000 actinobacteria strains.</title>
        <authorList>
            <person name="Klenk H.-P."/>
        </authorList>
    </citation>
    <scope>NUCLEOTIDE SEQUENCE [LARGE SCALE GENOMIC DNA]</scope>
    <source>
        <strain evidence="2 3">DSM 45157</strain>
    </source>
</reference>
<dbReference type="RefSeq" id="WP_191275319.1">
    <property type="nucleotide sequence ID" value="NZ_BMXJ01000009.1"/>
</dbReference>
<evidence type="ECO:0000259" key="1">
    <source>
        <dbReference type="Pfam" id="PF13304"/>
    </source>
</evidence>
<dbReference type="Proteomes" id="UP000598217">
    <property type="component" value="Unassembled WGS sequence"/>
</dbReference>
<feature type="domain" description="ATPase AAA-type core" evidence="1">
    <location>
        <begin position="41"/>
        <end position="377"/>
    </location>
</feature>